<evidence type="ECO:0000256" key="8">
    <source>
        <dbReference type="ARBA" id="ARBA00022801"/>
    </source>
</evidence>
<dbReference type="Pfam" id="PF13180">
    <property type="entry name" value="PDZ_2"/>
    <property type="match status" value="1"/>
</dbReference>
<evidence type="ECO:0000313" key="15">
    <source>
        <dbReference type="Proteomes" id="UP001225596"/>
    </source>
</evidence>
<dbReference type="InterPro" id="IPR001478">
    <property type="entry name" value="PDZ"/>
</dbReference>
<comment type="caution">
    <text evidence="14">The sequence shown here is derived from an EMBL/GenBank/DDBJ whole genome shotgun (WGS) entry which is preliminary data.</text>
</comment>
<evidence type="ECO:0000256" key="2">
    <source>
        <dbReference type="ARBA" id="ARBA00004418"/>
    </source>
</evidence>
<dbReference type="PANTHER" id="PTHR22939">
    <property type="entry name" value="SERINE PROTEASE FAMILY S1C HTRA-RELATED"/>
    <property type="match status" value="1"/>
</dbReference>
<keyword evidence="6" id="KW-0645">Protease</keyword>
<name>A0ABU1BNE9_9BURK</name>
<evidence type="ECO:0000256" key="10">
    <source>
        <dbReference type="ARBA" id="ARBA00023016"/>
    </source>
</evidence>
<sequence length="376" mass="39268">MLRRVASFNRALLFASAFVLLACTNDKSQSPAAGEGKPAASAVTPSTGMALPNFVGLVKQEGGAVVNISVTRAAGAAEGLREGDPLYEFFRRFGGVPDFGEAPASGLGSGFVISSDGYILTNAHVVADSDEVLVKMTNKREYRAKVVGADIYTDVAVLKIDAKDLPTVRIGDPDQLEQGEWVAAIGAPFGFENSVTVGVVSAKGRLLPNGSYVPFIQTDVAVNPGNSGGPLFSTRGEVIGINSQIYSQTGGYMGIAFAIPINVAMEIANQLRQSGKVVRGRIGVQLQELTFELASSFGLNEPNGALVASVERGGPAQAAGIQPGDIILSVNDSPVETTTDLARLIGGTKPGTTVNLQVWRNRSASKLKVKVDELDS</sequence>
<keyword evidence="12" id="KW-0732">Signal</keyword>
<feature type="domain" description="PDZ" evidence="13">
    <location>
        <begin position="283"/>
        <end position="339"/>
    </location>
</feature>
<evidence type="ECO:0000256" key="4">
    <source>
        <dbReference type="ARBA" id="ARBA00013035"/>
    </source>
</evidence>
<evidence type="ECO:0000256" key="9">
    <source>
        <dbReference type="ARBA" id="ARBA00022825"/>
    </source>
</evidence>
<dbReference type="SUPFAM" id="SSF50156">
    <property type="entry name" value="PDZ domain-like"/>
    <property type="match status" value="1"/>
</dbReference>
<dbReference type="EC" id="3.4.21.107" evidence="4"/>
<accession>A0ABU1BNE9</accession>
<dbReference type="PROSITE" id="PS50106">
    <property type="entry name" value="PDZ"/>
    <property type="match status" value="1"/>
</dbReference>
<keyword evidence="9" id="KW-0720">Serine protease</keyword>
<dbReference type="EMBL" id="JAUYVH010000004">
    <property type="protein sequence ID" value="MDQ9170537.1"/>
    <property type="molecule type" value="Genomic_DNA"/>
</dbReference>
<reference evidence="14 15" key="1">
    <citation type="submission" date="2023-08" db="EMBL/GenBank/DDBJ databases">
        <title>Oxalobacteraceae gen .nov., isolated from river sludge outside the plant.</title>
        <authorList>
            <person name="Zhao S.Y."/>
        </authorList>
    </citation>
    <scope>NUCLEOTIDE SEQUENCE [LARGE SCALE GENOMIC DNA]</scope>
    <source>
        <strain evidence="14 15">R-40</strain>
    </source>
</reference>
<comment type="similarity">
    <text evidence="3">Belongs to the peptidase S1C family.</text>
</comment>
<dbReference type="PRINTS" id="PR00834">
    <property type="entry name" value="PROTEASES2C"/>
</dbReference>
<dbReference type="Gene3D" id="2.40.10.120">
    <property type="match status" value="1"/>
</dbReference>
<dbReference type="PROSITE" id="PS51257">
    <property type="entry name" value="PROKAR_LIPOPROTEIN"/>
    <property type="match status" value="1"/>
</dbReference>
<dbReference type="RefSeq" id="WP_338436470.1">
    <property type="nucleotide sequence ID" value="NZ_JAUYVH010000004.1"/>
</dbReference>
<keyword evidence="7" id="KW-0574">Periplasm</keyword>
<evidence type="ECO:0000256" key="5">
    <source>
        <dbReference type="ARBA" id="ARBA00013958"/>
    </source>
</evidence>
<feature type="signal peptide" evidence="12">
    <location>
        <begin position="1"/>
        <end position="21"/>
    </location>
</feature>
<dbReference type="PANTHER" id="PTHR22939:SF130">
    <property type="entry name" value="PERIPLASMIC SERINE ENDOPROTEASE DEGP-LIKE-RELATED"/>
    <property type="match status" value="1"/>
</dbReference>
<proteinExistence type="inferred from homology"/>
<evidence type="ECO:0000256" key="6">
    <source>
        <dbReference type="ARBA" id="ARBA00022670"/>
    </source>
</evidence>
<dbReference type="CDD" id="cd10839">
    <property type="entry name" value="cpPDZ1_DegP-like"/>
    <property type="match status" value="1"/>
</dbReference>
<evidence type="ECO:0000256" key="12">
    <source>
        <dbReference type="SAM" id="SignalP"/>
    </source>
</evidence>
<dbReference type="Pfam" id="PF13365">
    <property type="entry name" value="Trypsin_2"/>
    <property type="match status" value="1"/>
</dbReference>
<dbReference type="Gene3D" id="2.30.42.10">
    <property type="match status" value="1"/>
</dbReference>
<feature type="chain" id="PRO_5046785073" description="Probable periplasmic serine endoprotease DegP-like" evidence="12">
    <location>
        <begin position="22"/>
        <end position="376"/>
    </location>
</feature>
<evidence type="ECO:0000256" key="7">
    <source>
        <dbReference type="ARBA" id="ARBA00022764"/>
    </source>
</evidence>
<dbReference type="Proteomes" id="UP001225596">
    <property type="component" value="Unassembled WGS sequence"/>
</dbReference>
<gene>
    <name evidence="14" type="ORF">Q8A64_08945</name>
</gene>
<keyword evidence="15" id="KW-1185">Reference proteome</keyword>
<keyword evidence="10" id="KW-0346">Stress response</keyword>
<comment type="catalytic activity">
    <reaction evidence="1">
        <text>Acts on substrates that are at least partially unfolded. The cleavage site P1 residue is normally between a pair of hydrophobic residues, such as Val-|-Val.</text>
        <dbReference type="EC" id="3.4.21.107"/>
    </reaction>
</comment>
<dbReference type="InterPro" id="IPR009003">
    <property type="entry name" value="Peptidase_S1_PA"/>
</dbReference>
<evidence type="ECO:0000259" key="13">
    <source>
        <dbReference type="PROSITE" id="PS50106"/>
    </source>
</evidence>
<organism evidence="14 15">
    <name type="scientific">Keguizhuia sedimenti</name>
    <dbReference type="NCBI Taxonomy" id="3064264"/>
    <lineage>
        <taxon>Bacteria</taxon>
        <taxon>Pseudomonadati</taxon>
        <taxon>Pseudomonadota</taxon>
        <taxon>Betaproteobacteria</taxon>
        <taxon>Burkholderiales</taxon>
        <taxon>Oxalobacteraceae</taxon>
        <taxon>Keguizhuia</taxon>
    </lineage>
</organism>
<evidence type="ECO:0000256" key="3">
    <source>
        <dbReference type="ARBA" id="ARBA00010541"/>
    </source>
</evidence>
<dbReference type="SMART" id="SM00228">
    <property type="entry name" value="PDZ"/>
    <property type="match status" value="1"/>
</dbReference>
<keyword evidence="8" id="KW-0378">Hydrolase</keyword>
<comment type="subcellular location">
    <subcellularLocation>
        <location evidence="2">Periplasm</location>
    </subcellularLocation>
</comment>
<evidence type="ECO:0000313" key="14">
    <source>
        <dbReference type="EMBL" id="MDQ9170537.1"/>
    </source>
</evidence>
<dbReference type="InterPro" id="IPR036034">
    <property type="entry name" value="PDZ_sf"/>
</dbReference>
<dbReference type="SUPFAM" id="SSF50494">
    <property type="entry name" value="Trypsin-like serine proteases"/>
    <property type="match status" value="1"/>
</dbReference>
<evidence type="ECO:0000256" key="11">
    <source>
        <dbReference type="ARBA" id="ARBA00032850"/>
    </source>
</evidence>
<protein>
    <recommendedName>
        <fullName evidence="5">Probable periplasmic serine endoprotease DegP-like</fullName>
        <ecNumber evidence="4">3.4.21.107</ecNumber>
    </recommendedName>
    <alternativeName>
        <fullName evidence="11">Protease Do</fullName>
    </alternativeName>
</protein>
<evidence type="ECO:0000256" key="1">
    <source>
        <dbReference type="ARBA" id="ARBA00001772"/>
    </source>
</evidence>
<dbReference type="InterPro" id="IPR001940">
    <property type="entry name" value="Peptidase_S1C"/>
</dbReference>